<dbReference type="EMBL" id="ABZS01000009">
    <property type="protein sequence ID" value="EEP61315.1"/>
    <property type="molecule type" value="Genomic_DNA"/>
</dbReference>
<feature type="binding site" evidence="8">
    <location>
        <position position="142"/>
    </location>
    <ligand>
        <name>GTP</name>
        <dbReference type="ChEBI" id="CHEBI:37565"/>
    </ligand>
</feature>
<evidence type="ECO:0000256" key="2">
    <source>
        <dbReference type="ARBA" id="ARBA00022490"/>
    </source>
</evidence>
<reference evidence="14 15" key="1">
    <citation type="submission" date="2009-04" db="EMBL/GenBank/DDBJ databases">
        <authorList>
            <person name="Reysenbach A.-L."/>
            <person name="Heidelberg J.F."/>
            <person name="Nelson W.C."/>
        </authorList>
    </citation>
    <scope>NUCLEOTIDE SEQUENCE [LARGE SCALE GENOMIC DNA]</scope>
    <source>
        <strain evidence="14 15">SS-5</strain>
    </source>
</reference>
<dbReference type="InterPro" id="IPR024757">
    <property type="entry name" value="FtsZ_C"/>
</dbReference>
<dbReference type="InterPro" id="IPR008280">
    <property type="entry name" value="Tub_FtsZ_C"/>
</dbReference>
<gene>
    <name evidence="8 14" type="primary">ftsZ</name>
    <name evidence="14" type="ORF">SULYE_0156</name>
</gene>
<dbReference type="AlphaFoldDB" id="C4FHX7"/>
<organism evidence="14 15">
    <name type="scientific">Sulfurihydrogenibium yellowstonense SS-5</name>
    <dbReference type="NCBI Taxonomy" id="432331"/>
    <lineage>
        <taxon>Bacteria</taxon>
        <taxon>Pseudomonadati</taxon>
        <taxon>Aquificota</taxon>
        <taxon>Aquificia</taxon>
        <taxon>Aquificales</taxon>
        <taxon>Hydrogenothermaceae</taxon>
        <taxon>Sulfurihydrogenibium</taxon>
    </lineage>
</organism>
<feature type="binding site" evidence="8">
    <location>
        <position position="186"/>
    </location>
    <ligand>
        <name>GTP</name>
        <dbReference type="ChEBI" id="CHEBI:37565"/>
    </ligand>
</feature>
<evidence type="ECO:0000256" key="8">
    <source>
        <dbReference type="HAMAP-Rule" id="MF_00909"/>
    </source>
</evidence>
<dbReference type="GO" id="GO:0003924">
    <property type="term" value="F:GTPase activity"/>
    <property type="evidence" value="ECO:0007669"/>
    <property type="project" value="UniProtKB-UniRule"/>
</dbReference>
<proteinExistence type="inferred from homology"/>
<dbReference type="InterPro" id="IPR000158">
    <property type="entry name" value="Cell_div_FtsZ"/>
</dbReference>
<feature type="domain" description="Tubulin/FtsZ GTPase" evidence="12">
    <location>
        <begin position="12"/>
        <end position="204"/>
    </location>
</feature>
<protein>
    <recommendedName>
        <fullName evidence="8 9">Cell division protein FtsZ</fullName>
    </recommendedName>
</protein>
<dbReference type="OrthoDB" id="9813375at2"/>
<dbReference type="SUPFAM" id="SSF55307">
    <property type="entry name" value="Tubulin C-terminal domain-like"/>
    <property type="match status" value="1"/>
</dbReference>
<dbReference type="GO" id="GO:0043093">
    <property type="term" value="P:FtsZ-dependent cytokinesis"/>
    <property type="evidence" value="ECO:0007669"/>
    <property type="project" value="UniProtKB-UniRule"/>
</dbReference>
<dbReference type="NCBIfam" id="TIGR00065">
    <property type="entry name" value="ftsZ"/>
    <property type="match status" value="1"/>
</dbReference>
<dbReference type="PRINTS" id="PR00423">
    <property type="entry name" value="CELLDVISFTSZ"/>
</dbReference>
<feature type="domain" description="Tubulin/FtsZ 2-layer sandwich" evidence="13">
    <location>
        <begin position="206"/>
        <end position="324"/>
    </location>
</feature>
<dbReference type="InterPro" id="IPR003008">
    <property type="entry name" value="Tubulin_FtsZ_GTPase"/>
</dbReference>
<dbReference type="CDD" id="cd02201">
    <property type="entry name" value="FtsZ_type1"/>
    <property type="match status" value="1"/>
</dbReference>
<evidence type="ECO:0000256" key="4">
    <source>
        <dbReference type="ARBA" id="ARBA00022741"/>
    </source>
</evidence>
<dbReference type="SMART" id="SM00864">
    <property type="entry name" value="Tubulin"/>
    <property type="match status" value="1"/>
</dbReference>
<feature type="region of interest" description="Disordered" evidence="11">
    <location>
        <begin position="319"/>
        <end position="340"/>
    </location>
</feature>
<keyword evidence="2 8" id="KW-0963">Cytoplasm</keyword>
<evidence type="ECO:0000256" key="11">
    <source>
        <dbReference type="SAM" id="MobiDB-lite"/>
    </source>
</evidence>
<dbReference type="PANTHER" id="PTHR30314:SF3">
    <property type="entry name" value="MITOCHONDRIAL DIVISION PROTEIN FSZA"/>
    <property type="match status" value="1"/>
</dbReference>
<evidence type="ECO:0000313" key="15">
    <source>
        <dbReference type="Proteomes" id="UP000005540"/>
    </source>
</evidence>
<evidence type="ECO:0000256" key="10">
    <source>
        <dbReference type="RuleBase" id="RU000631"/>
    </source>
</evidence>
<accession>C4FHX7</accession>
<comment type="subcellular location">
    <subcellularLocation>
        <location evidence="8">Cytoplasm</location>
    </subcellularLocation>
    <text evidence="8">Assembles at midcell at the inner surface of the cytoplasmic membrane.</text>
</comment>
<feature type="binding site" evidence="8">
    <location>
        <begin position="20"/>
        <end position="24"/>
    </location>
    <ligand>
        <name>GTP</name>
        <dbReference type="ChEBI" id="CHEBI:37565"/>
    </ligand>
</feature>
<dbReference type="PANTHER" id="PTHR30314">
    <property type="entry name" value="CELL DIVISION PROTEIN FTSZ-RELATED"/>
    <property type="match status" value="1"/>
</dbReference>
<comment type="subunit">
    <text evidence="8">Homodimer. Polymerizes to form a dynamic ring structure in a strictly GTP-dependent manner. Interacts directly with several other division proteins.</text>
</comment>
<keyword evidence="3 8" id="KW-0132">Cell division</keyword>
<dbReference type="SMART" id="SM00865">
    <property type="entry name" value="Tubulin_C"/>
    <property type="match status" value="1"/>
</dbReference>
<dbReference type="InterPro" id="IPR020805">
    <property type="entry name" value="Cell_div_FtsZ_CS"/>
</dbReference>
<feature type="binding site" evidence="8">
    <location>
        <position position="138"/>
    </location>
    <ligand>
        <name>GTP</name>
        <dbReference type="ChEBI" id="CHEBI:37565"/>
    </ligand>
</feature>
<evidence type="ECO:0000259" key="13">
    <source>
        <dbReference type="SMART" id="SM00865"/>
    </source>
</evidence>
<feature type="binding site" evidence="8">
    <location>
        <begin position="107"/>
        <end position="109"/>
    </location>
    <ligand>
        <name>GTP</name>
        <dbReference type="ChEBI" id="CHEBI:37565"/>
    </ligand>
</feature>
<dbReference type="Gene3D" id="3.40.50.1440">
    <property type="entry name" value="Tubulin/FtsZ, GTPase domain"/>
    <property type="match status" value="1"/>
</dbReference>
<evidence type="ECO:0000313" key="14">
    <source>
        <dbReference type="EMBL" id="EEP61315.1"/>
    </source>
</evidence>
<evidence type="ECO:0000256" key="1">
    <source>
        <dbReference type="ARBA" id="ARBA00009690"/>
    </source>
</evidence>
<dbReference type="GO" id="GO:0000917">
    <property type="term" value="P:division septum assembly"/>
    <property type="evidence" value="ECO:0007669"/>
    <property type="project" value="UniProtKB-KW"/>
</dbReference>
<dbReference type="PROSITE" id="PS01134">
    <property type="entry name" value="FTSZ_1"/>
    <property type="match status" value="1"/>
</dbReference>
<comment type="similarity">
    <text evidence="1 8 10">Belongs to the FtsZ family.</text>
</comment>
<sequence length="381" mass="41414">MEINYDAKNPTKIKVFGVGGGGSNAVARMYQEGLQDVELYIVNTDLQHLNYLPVPNKIHIGESISKGLGAGSKPEIGREAALENLDKIKEAMEGADMVFIAAGLGGGTGTGASPVIAQAAKEMGILTVAVVTKPFSFEGKVRQRIAEEGLEQLKERVDTYLVIHNDRLLQVAGKNVSFANAFKLVDNILYRSVKGITDLILVPGLINPDFADVKTVMENAGKALIGVGSGKGENKIEEAVMTATSSPLLEGTSIQGAKRLLINVEVSPDLSFMEVNEAVSQIRELAHEEAHIIFGASIINDVEDEIKITVIATDFEDERKSESKPSLKTRPSGIIEKKEPPIKREIASYTEEIKPKEEFTSESLSYDELEIPPWVRKGKRD</sequence>
<dbReference type="Proteomes" id="UP000005540">
    <property type="component" value="Unassembled WGS sequence"/>
</dbReference>
<dbReference type="GO" id="GO:0032153">
    <property type="term" value="C:cell division site"/>
    <property type="evidence" value="ECO:0007669"/>
    <property type="project" value="UniProtKB-UniRule"/>
</dbReference>
<dbReference type="Pfam" id="PF12327">
    <property type="entry name" value="FtsZ_C"/>
    <property type="match status" value="1"/>
</dbReference>
<evidence type="ECO:0000256" key="3">
    <source>
        <dbReference type="ARBA" id="ARBA00022618"/>
    </source>
</evidence>
<dbReference type="InterPro" id="IPR037103">
    <property type="entry name" value="Tubulin/FtsZ-like_C"/>
</dbReference>
<dbReference type="RefSeq" id="WP_007545579.1">
    <property type="nucleotide sequence ID" value="NZ_ABZS01000009.1"/>
</dbReference>
<dbReference type="Pfam" id="PF00091">
    <property type="entry name" value="Tubulin"/>
    <property type="match status" value="1"/>
</dbReference>
<dbReference type="FunFam" id="3.40.50.1440:FF:000023">
    <property type="entry name" value="Cell division protein FtsZ"/>
    <property type="match status" value="1"/>
</dbReference>
<dbReference type="InterPro" id="IPR018316">
    <property type="entry name" value="Tubulin/FtsZ_2-layer-sand-dom"/>
</dbReference>
<dbReference type="GO" id="GO:0005737">
    <property type="term" value="C:cytoplasm"/>
    <property type="evidence" value="ECO:0007669"/>
    <property type="project" value="UniProtKB-SubCell"/>
</dbReference>
<evidence type="ECO:0000256" key="5">
    <source>
        <dbReference type="ARBA" id="ARBA00023134"/>
    </source>
</evidence>
<comment type="function">
    <text evidence="8 10">Essential cell division protein that forms a contractile ring structure (Z ring) at the future cell division site. The regulation of the ring assembly controls the timing and the location of cell division. One of the functions of the FtsZ ring is to recruit other cell division proteins to the septum to produce a new cell wall between the dividing cells. Binds GTP and shows GTPase activity.</text>
</comment>
<dbReference type="GO" id="GO:0005525">
    <property type="term" value="F:GTP binding"/>
    <property type="evidence" value="ECO:0007669"/>
    <property type="project" value="UniProtKB-UniRule"/>
</dbReference>
<keyword evidence="7 8" id="KW-0131">Cell cycle</keyword>
<keyword evidence="4 8" id="KW-0547">Nucleotide-binding</keyword>
<keyword evidence="15" id="KW-1185">Reference proteome</keyword>
<evidence type="ECO:0000256" key="9">
    <source>
        <dbReference type="NCBIfam" id="TIGR00065"/>
    </source>
</evidence>
<dbReference type="GO" id="GO:0051258">
    <property type="term" value="P:protein polymerization"/>
    <property type="evidence" value="ECO:0007669"/>
    <property type="project" value="UniProtKB-UniRule"/>
</dbReference>
<dbReference type="PROSITE" id="PS01135">
    <property type="entry name" value="FTSZ_2"/>
    <property type="match status" value="1"/>
</dbReference>
<evidence type="ECO:0000259" key="12">
    <source>
        <dbReference type="SMART" id="SM00864"/>
    </source>
</evidence>
<dbReference type="InterPro" id="IPR036525">
    <property type="entry name" value="Tubulin/FtsZ_GTPase_sf"/>
</dbReference>
<keyword evidence="6 8" id="KW-0717">Septation</keyword>
<dbReference type="HAMAP" id="MF_00909">
    <property type="entry name" value="FtsZ"/>
    <property type="match status" value="1"/>
</dbReference>
<evidence type="ECO:0000256" key="7">
    <source>
        <dbReference type="ARBA" id="ARBA00023306"/>
    </source>
</evidence>
<dbReference type="SUPFAM" id="SSF52490">
    <property type="entry name" value="Tubulin nucleotide-binding domain-like"/>
    <property type="match status" value="1"/>
</dbReference>
<dbReference type="InterPro" id="IPR045061">
    <property type="entry name" value="FtsZ/CetZ"/>
</dbReference>
<comment type="caution">
    <text evidence="14">The sequence shown here is derived from an EMBL/GenBank/DDBJ whole genome shotgun (WGS) entry which is preliminary data.</text>
</comment>
<evidence type="ECO:0000256" key="6">
    <source>
        <dbReference type="ARBA" id="ARBA00023210"/>
    </source>
</evidence>
<name>C4FHX7_9AQUI</name>
<dbReference type="Gene3D" id="3.30.1330.20">
    <property type="entry name" value="Tubulin/FtsZ, C-terminal domain"/>
    <property type="match status" value="1"/>
</dbReference>
<keyword evidence="5 8" id="KW-0342">GTP-binding</keyword>